<dbReference type="EMBL" id="AZHW01001128">
    <property type="protein sequence ID" value="ETW94042.1"/>
    <property type="molecule type" value="Genomic_DNA"/>
</dbReference>
<reference evidence="2 3" key="1">
    <citation type="journal article" date="2014" name="Nature">
        <title>An environmental bacterial taxon with a large and distinct metabolic repertoire.</title>
        <authorList>
            <person name="Wilson M.C."/>
            <person name="Mori T."/>
            <person name="Ruckert C."/>
            <person name="Uria A.R."/>
            <person name="Helf M.J."/>
            <person name="Takada K."/>
            <person name="Gernert C."/>
            <person name="Steffens U.A."/>
            <person name="Heycke N."/>
            <person name="Schmitt S."/>
            <person name="Rinke C."/>
            <person name="Helfrich E.J."/>
            <person name="Brachmann A.O."/>
            <person name="Gurgui C."/>
            <person name="Wakimoto T."/>
            <person name="Kracht M."/>
            <person name="Crusemann M."/>
            <person name="Hentschel U."/>
            <person name="Abe I."/>
            <person name="Matsunaga S."/>
            <person name="Kalinowski J."/>
            <person name="Takeyama H."/>
            <person name="Piel J."/>
        </authorList>
    </citation>
    <scope>NUCLEOTIDE SEQUENCE [LARGE SCALE GENOMIC DNA]</scope>
    <source>
        <strain evidence="3">TSY1</strain>
    </source>
</reference>
<keyword evidence="1" id="KW-0812">Transmembrane</keyword>
<comment type="caution">
    <text evidence="2">The sequence shown here is derived from an EMBL/GenBank/DDBJ whole genome shotgun (WGS) entry which is preliminary data.</text>
</comment>
<feature type="transmembrane region" description="Helical" evidence="1">
    <location>
        <begin position="86"/>
        <end position="105"/>
    </location>
</feature>
<keyword evidence="3" id="KW-1185">Reference proteome</keyword>
<feature type="transmembrane region" description="Helical" evidence="1">
    <location>
        <begin position="149"/>
        <end position="167"/>
    </location>
</feature>
<organism evidence="2 3">
    <name type="scientific">Entotheonella factor</name>
    <dbReference type="NCBI Taxonomy" id="1429438"/>
    <lineage>
        <taxon>Bacteria</taxon>
        <taxon>Pseudomonadati</taxon>
        <taxon>Nitrospinota/Tectimicrobiota group</taxon>
        <taxon>Candidatus Tectimicrobiota</taxon>
        <taxon>Candidatus Entotheonellia</taxon>
        <taxon>Candidatus Entotheonellales</taxon>
        <taxon>Candidatus Entotheonellaceae</taxon>
        <taxon>Candidatus Entotheonella</taxon>
    </lineage>
</organism>
<evidence type="ECO:0008006" key="4">
    <source>
        <dbReference type="Google" id="ProtNLM"/>
    </source>
</evidence>
<keyword evidence="1" id="KW-1133">Transmembrane helix</keyword>
<protein>
    <recommendedName>
        <fullName evidence="4">DoxX family protein</fullName>
    </recommendedName>
</protein>
<keyword evidence="1" id="KW-0472">Membrane</keyword>
<dbReference type="AlphaFoldDB" id="W4L7M3"/>
<proteinExistence type="predicted"/>
<name>W4L7M3_ENTF1</name>
<gene>
    <name evidence="2" type="ORF">ETSY1_36555</name>
</gene>
<sequence length="214" mass="24723">MVYELDHEGQKTRHWLGLSNDRRARCGQGFGLLPVLVTRFYLSIYGSISFLSICYQRSNIVQRQLITKIREADHWIIRMFHRYGHFLHRISLGALFVWFGLLKPFGHKTTTSLLAHTVYWGEPEVVVPLLEWWEVAIGLFLIYRPLVRVSLFLLAIRLPGTLLAFVLLPEVCFLQMPYVPTPEGQYLIKDVVILFAAIAIGGSVREESTAHQYH</sequence>
<dbReference type="HOGENOM" id="CLU_1286851_0_0_7"/>
<evidence type="ECO:0000256" key="1">
    <source>
        <dbReference type="SAM" id="Phobius"/>
    </source>
</evidence>
<dbReference type="Proteomes" id="UP000019141">
    <property type="component" value="Unassembled WGS sequence"/>
</dbReference>
<evidence type="ECO:0000313" key="3">
    <source>
        <dbReference type="Proteomes" id="UP000019141"/>
    </source>
</evidence>
<accession>W4L7M3</accession>
<evidence type="ECO:0000313" key="2">
    <source>
        <dbReference type="EMBL" id="ETW94042.1"/>
    </source>
</evidence>
<feature type="transmembrane region" description="Helical" evidence="1">
    <location>
        <begin position="32"/>
        <end position="55"/>
    </location>
</feature>